<dbReference type="EMBL" id="CP049075">
    <property type="protein sequence ID" value="QLI06142.1"/>
    <property type="molecule type" value="Genomic_DNA"/>
</dbReference>
<protein>
    <submittedName>
        <fullName evidence="2">Uncharacterized protein</fullName>
    </submittedName>
</protein>
<evidence type="ECO:0000313" key="3">
    <source>
        <dbReference type="Proteomes" id="UP000509414"/>
    </source>
</evidence>
<evidence type="ECO:0000256" key="1">
    <source>
        <dbReference type="SAM" id="MobiDB-lite"/>
    </source>
</evidence>
<dbReference type="AlphaFoldDB" id="A0A7H9CJH6"/>
<name>A0A7H9CJH6_9BACT</name>
<feature type="compositionally biased region" description="Basic and acidic residues" evidence="1">
    <location>
        <begin position="41"/>
        <end position="50"/>
    </location>
</feature>
<dbReference type="KEGG" id="cinf:CINF_1669"/>
<proteinExistence type="predicted"/>
<dbReference type="Proteomes" id="UP000509414">
    <property type="component" value="Chromosome"/>
</dbReference>
<accession>A0A7H9CJH6</accession>
<gene>
    <name evidence="2" type="ORF">CINF_1669</name>
</gene>
<evidence type="ECO:0000313" key="2">
    <source>
        <dbReference type="EMBL" id="QLI06142.1"/>
    </source>
</evidence>
<reference evidence="2 3" key="1">
    <citation type="submission" date="2020-02" db="EMBL/GenBank/DDBJ databases">
        <title>Complete genome sequence of the novel Campylobacter species Candidatus Campylobacter infans.</title>
        <authorList>
            <person name="Duim B."/>
            <person name="Zomer A."/>
            <person name="van der Graaf L."/>
            <person name="Wagenaar J."/>
        </authorList>
    </citation>
    <scope>NUCLEOTIDE SEQUENCE [LARGE SCALE GENOMIC DNA]</scope>
    <source>
        <strain evidence="2 3">19S00001</strain>
    </source>
</reference>
<feature type="compositionally biased region" description="Basic residues" evidence="1">
    <location>
        <begin position="14"/>
        <end position="26"/>
    </location>
</feature>
<sequence>MIVFSSFSAINTKKRGNASANFKKRTKNENTRNPKRAMPFSRDEKAREIF</sequence>
<keyword evidence="3" id="KW-1185">Reference proteome</keyword>
<feature type="region of interest" description="Disordered" evidence="1">
    <location>
        <begin position="14"/>
        <end position="50"/>
    </location>
</feature>
<organism evidence="2 3">
    <name type="scientific">Candidatus Campylobacter infans</name>
    <dbReference type="NCBI Taxonomy" id="2561898"/>
    <lineage>
        <taxon>Bacteria</taxon>
        <taxon>Pseudomonadati</taxon>
        <taxon>Campylobacterota</taxon>
        <taxon>Epsilonproteobacteria</taxon>
        <taxon>Campylobacterales</taxon>
        <taxon>Campylobacteraceae</taxon>
        <taxon>Campylobacter</taxon>
    </lineage>
</organism>